<gene>
    <name evidence="2" type="ORF">F5972_20225</name>
</gene>
<organism evidence="2 3">
    <name type="scientific">Microbispora cellulosiformans</name>
    <dbReference type="NCBI Taxonomy" id="2614688"/>
    <lineage>
        <taxon>Bacteria</taxon>
        <taxon>Bacillati</taxon>
        <taxon>Actinomycetota</taxon>
        <taxon>Actinomycetes</taxon>
        <taxon>Streptosporangiales</taxon>
        <taxon>Streptosporangiaceae</taxon>
        <taxon>Microbispora</taxon>
    </lineage>
</organism>
<feature type="region of interest" description="Disordered" evidence="1">
    <location>
        <begin position="1"/>
        <end position="62"/>
    </location>
</feature>
<sequence length="62" mass="7260">MWRRPPRRRGSRAAARAEGRKGGRRRASHGRSPRSTRCRRARPRPSRSAPPPCRWAFSRRRG</sequence>
<feature type="compositionally biased region" description="Basic residues" evidence="1">
    <location>
        <begin position="1"/>
        <end position="11"/>
    </location>
</feature>
<evidence type="ECO:0000313" key="3">
    <source>
        <dbReference type="Proteomes" id="UP000327011"/>
    </source>
</evidence>
<protein>
    <submittedName>
        <fullName evidence="2">Uncharacterized protein</fullName>
    </submittedName>
</protein>
<feature type="compositionally biased region" description="Basic residues" evidence="1">
    <location>
        <begin position="22"/>
        <end position="45"/>
    </location>
</feature>
<keyword evidence="3" id="KW-1185">Reference proteome</keyword>
<name>A0A5J5K3B3_9ACTN</name>
<accession>A0A5J5K3B3</accession>
<evidence type="ECO:0000313" key="2">
    <source>
        <dbReference type="EMBL" id="KAA9377196.1"/>
    </source>
</evidence>
<dbReference type="EMBL" id="VYTZ01000007">
    <property type="protein sequence ID" value="KAA9377196.1"/>
    <property type="molecule type" value="Genomic_DNA"/>
</dbReference>
<dbReference type="AlphaFoldDB" id="A0A5J5K3B3"/>
<comment type="caution">
    <text evidence="2">The sequence shown here is derived from an EMBL/GenBank/DDBJ whole genome shotgun (WGS) entry which is preliminary data.</text>
</comment>
<evidence type="ECO:0000256" key="1">
    <source>
        <dbReference type="SAM" id="MobiDB-lite"/>
    </source>
</evidence>
<reference evidence="2 3" key="1">
    <citation type="submission" date="2019-09" db="EMBL/GenBank/DDBJ databases">
        <title>Screening of Novel Bioactive Compounds from Soil-Associated.</title>
        <authorList>
            <person name="Gong X."/>
        </authorList>
    </citation>
    <scope>NUCLEOTIDE SEQUENCE [LARGE SCALE GENOMIC DNA]</scope>
    <source>
        <strain evidence="2 3">Gxj-6</strain>
    </source>
</reference>
<dbReference type="Proteomes" id="UP000327011">
    <property type="component" value="Unassembled WGS sequence"/>
</dbReference>
<proteinExistence type="predicted"/>